<dbReference type="Proteomes" id="UP000005143">
    <property type="component" value="Unassembled WGS sequence"/>
</dbReference>
<dbReference type="GO" id="GO:0005524">
    <property type="term" value="F:ATP binding"/>
    <property type="evidence" value="ECO:0007669"/>
    <property type="project" value="InterPro"/>
</dbReference>
<dbReference type="PIRSF" id="PIRSF002849">
    <property type="entry name" value="AAA_ATPase_chaperone_MoxR_prd"/>
    <property type="match status" value="1"/>
</dbReference>
<feature type="domain" description="ATPase AAA-3" evidence="1">
    <location>
        <begin position="11"/>
        <end position="141"/>
    </location>
</feature>
<evidence type="ECO:0000313" key="3">
    <source>
        <dbReference type="EMBL" id="EHN11073.1"/>
    </source>
</evidence>
<reference evidence="3 4" key="1">
    <citation type="journal article" date="2013" name="Biodegradation">
        <title>Quantitative proteomic analysis of ibuprofen-degrading Patulibacter sp. strain I11.</title>
        <authorList>
            <person name="Almeida B."/>
            <person name="Kjeldal H."/>
            <person name="Lolas I."/>
            <person name="Knudsen A.D."/>
            <person name="Carvalho G."/>
            <person name="Nielsen K.L."/>
            <person name="Barreto Crespo M.T."/>
            <person name="Stensballe A."/>
            <person name="Nielsen J.L."/>
        </authorList>
    </citation>
    <scope>NUCLEOTIDE SEQUENCE [LARGE SCALE GENOMIC DNA]</scope>
    <source>
        <strain evidence="3 4">I11</strain>
    </source>
</reference>
<feature type="domain" description="ChlI/MoxR AAA lid" evidence="2">
    <location>
        <begin position="200"/>
        <end position="258"/>
    </location>
</feature>
<protein>
    <submittedName>
        <fullName evidence="3">MoxR-like ATPase</fullName>
    </submittedName>
</protein>
<dbReference type="InterPro" id="IPR041628">
    <property type="entry name" value="ChlI/MoxR_AAA_lid"/>
</dbReference>
<dbReference type="AlphaFoldDB" id="H0E5H3"/>
<dbReference type="Gene3D" id="1.10.8.80">
    <property type="entry name" value="Magnesium chelatase subunit I, C-Terminal domain"/>
    <property type="match status" value="1"/>
</dbReference>
<proteinExistence type="predicted"/>
<keyword evidence="4" id="KW-1185">Reference proteome</keyword>
<dbReference type="GO" id="GO:0016887">
    <property type="term" value="F:ATP hydrolysis activity"/>
    <property type="evidence" value="ECO:0007669"/>
    <property type="project" value="InterPro"/>
</dbReference>
<dbReference type="Pfam" id="PF17863">
    <property type="entry name" value="AAA_lid_2"/>
    <property type="match status" value="1"/>
</dbReference>
<accession>H0E5H3</accession>
<dbReference type="Gene3D" id="3.40.50.300">
    <property type="entry name" value="P-loop containing nucleotide triphosphate hydrolases"/>
    <property type="match status" value="1"/>
</dbReference>
<evidence type="ECO:0000259" key="2">
    <source>
        <dbReference type="Pfam" id="PF17863"/>
    </source>
</evidence>
<organism evidence="3 4">
    <name type="scientific">Patulibacter medicamentivorans</name>
    <dbReference type="NCBI Taxonomy" id="1097667"/>
    <lineage>
        <taxon>Bacteria</taxon>
        <taxon>Bacillati</taxon>
        <taxon>Actinomycetota</taxon>
        <taxon>Thermoleophilia</taxon>
        <taxon>Solirubrobacterales</taxon>
        <taxon>Patulibacteraceae</taxon>
        <taxon>Patulibacter</taxon>
    </lineage>
</organism>
<dbReference type="InterPro" id="IPR011703">
    <property type="entry name" value="ATPase_AAA-3"/>
</dbReference>
<gene>
    <name evidence="3" type="ORF">PAI11_20640</name>
</gene>
<dbReference type="SUPFAM" id="SSF52540">
    <property type="entry name" value="P-loop containing nucleoside triphosphate hydrolases"/>
    <property type="match status" value="1"/>
</dbReference>
<dbReference type="PANTHER" id="PTHR42759:SF5">
    <property type="entry name" value="METHANOL DEHYDROGENASE REGULATOR"/>
    <property type="match status" value="1"/>
</dbReference>
<name>H0E5H3_9ACTN</name>
<dbReference type="Pfam" id="PF07726">
    <property type="entry name" value="AAA_3"/>
    <property type="match status" value="1"/>
</dbReference>
<sequence>MVLATLLAGGHLLIEDHPGVGKTRLAQSLARAIGGSFARVQATVDLLPGDVIGASVWRADSGTFEFRPGPVFTNVLLVDEINRATPKTQSGLLEAMQERQATVDGVVHPIAAPFLVVATQNPTAGFDGTYPLPPAQLDRFLARVSLGYPEADAELSLLRGEASGDVVAVAAGGDVERAQAAVAAVHASDLLLRYLLSLLRATRDHPLATVGASPRAGLLLLAAARARAAISGRDFVLPDDVQTLAPAVLTHRVQTATGDPDVVAQVVADALAATPAR</sequence>
<comment type="caution">
    <text evidence="3">The sequence shown here is derived from an EMBL/GenBank/DDBJ whole genome shotgun (WGS) entry which is preliminary data.</text>
</comment>
<evidence type="ECO:0000313" key="4">
    <source>
        <dbReference type="Proteomes" id="UP000005143"/>
    </source>
</evidence>
<dbReference type="EMBL" id="AGUD01000177">
    <property type="protein sequence ID" value="EHN11073.1"/>
    <property type="molecule type" value="Genomic_DNA"/>
</dbReference>
<evidence type="ECO:0000259" key="1">
    <source>
        <dbReference type="Pfam" id="PF07726"/>
    </source>
</evidence>
<dbReference type="InterPro" id="IPR027417">
    <property type="entry name" value="P-loop_NTPase"/>
</dbReference>
<dbReference type="PANTHER" id="PTHR42759">
    <property type="entry name" value="MOXR FAMILY PROTEIN"/>
    <property type="match status" value="1"/>
</dbReference>
<dbReference type="InterPro" id="IPR050764">
    <property type="entry name" value="CbbQ/NirQ/NorQ/GpvN"/>
</dbReference>
<dbReference type="PATRIC" id="fig|1097667.3.peg.2046"/>
<dbReference type="CDD" id="cd00009">
    <property type="entry name" value="AAA"/>
    <property type="match status" value="1"/>
</dbReference>